<dbReference type="AlphaFoldDB" id="A0A383RG16"/>
<name>A0A383RG16_PAEAL</name>
<accession>A0A383RG16</accession>
<evidence type="ECO:0000313" key="3">
    <source>
        <dbReference type="Proteomes" id="UP000304148"/>
    </source>
</evidence>
<dbReference type="RefSeq" id="WP_138187126.1">
    <property type="nucleotide sequence ID" value="NZ_LS992241.1"/>
</dbReference>
<reference evidence="3" key="1">
    <citation type="submission" date="2018-08" db="EMBL/GenBank/DDBJ databases">
        <authorList>
            <person name="Chevrot R."/>
        </authorList>
    </citation>
    <scope>NUCLEOTIDE SEQUENCE [LARGE SCALE GENOMIC DNA]</scope>
</reference>
<evidence type="ECO:0000313" key="2">
    <source>
        <dbReference type="EMBL" id="SYX85414.1"/>
    </source>
</evidence>
<evidence type="ECO:0000256" key="1">
    <source>
        <dbReference type="SAM" id="Phobius"/>
    </source>
</evidence>
<gene>
    <name evidence="2" type="ORF">PBLR_13836</name>
</gene>
<dbReference type="Proteomes" id="UP000304148">
    <property type="component" value="Chromosome"/>
</dbReference>
<feature type="transmembrane region" description="Helical" evidence="1">
    <location>
        <begin position="40"/>
        <end position="63"/>
    </location>
</feature>
<sequence>MHHVVYQKQKAATRLFIALICILFSAGLIVVAMLDFKLPLSLRIAFTAAACIGFAYCGSNLVVSVRALTAGTNILLTYDQETIWNENGLRAAWADVVDIRVEQGRVGILFVPVFPKFVVVLKDGTSRKVETFHALTDQEMNDWRIQLKRHQKAVQGKAEAAEQSMPLKMKEITLT</sequence>
<proteinExistence type="predicted"/>
<keyword evidence="1" id="KW-0812">Transmembrane</keyword>
<protein>
    <submittedName>
        <fullName evidence="2">Uncharacterized protein</fullName>
    </submittedName>
</protein>
<keyword evidence="1" id="KW-0472">Membrane</keyword>
<keyword evidence="1" id="KW-1133">Transmembrane helix</keyword>
<organism evidence="2 3">
    <name type="scientific">Paenibacillus alvei</name>
    <name type="common">Bacillus alvei</name>
    <dbReference type="NCBI Taxonomy" id="44250"/>
    <lineage>
        <taxon>Bacteria</taxon>
        <taxon>Bacillati</taxon>
        <taxon>Bacillota</taxon>
        <taxon>Bacilli</taxon>
        <taxon>Bacillales</taxon>
        <taxon>Paenibacillaceae</taxon>
        <taxon>Paenibacillus</taxon>
    </lineage>
</organism>
<dbReference type="EMBL" id="LS992241">
    <property type="protein sequence ID" value="SYX85414.1"/>
    <property type="molecule type" value="Genomic_DNA"/>
</dbReference>
<feature type="transmembrane region" description="Helical" evidence="1">
    <location>
        <begin position="12"/>
        <end position="34"/>
    </location>
</feature>